<dbReference type="PANTHER" id="PTHR16301">
    <property type="entry name" value="IMPACT-RELATED"/>
    <property type="match status" value="1"/>
</dbReference>
<comment type="similarity">
    <text evidence="2">Belongs to the IMPACT family.</text>
</comment>
<comment type="subcellular location">
    <subcellularLocation>
        <location evidence="1">Cytoplasm</location>
    </subcellularLocation>
</comment>
<dbReference type="InterPro" id="IPR036956">
    <property type="entry name" value="Impact_N_sf"/>
</dbReference>
<dbReference type="EMBL" id="JALJOR010000007">
    <property type="protein sequence ID" value="KAK9814487.1"/>
    <property type="molecule type" value="Genomic_DNA"/>
</dbReference>
<dbReference type="SUPFAM" id="SSF54211">
    <property type="entry name" value="Ribosomal protein S5 domain 2-like"/>
    <property type="match status" value="1"/>
</dbReference>
<keyword evidence="3" id="KW-0963">Cytoplasm</keyword>
<accession>A0AAW1Q0C0</accession>
<dbReference type="GO" id="GO:0005737">
    <property type="term" value="C:cytoplasm"/>
    <property type="evidence" value="ECO:0007669"/>
    <property type="project" value="UniProtKB-SubCell"/>
</dbReference>
<gene>
    <name evidence="8" type="ORF">WJX72_006663</name>
</gene>
<reference evidence="8 9" key="1">
    <citation type="journal article" date="2024" name="Nat. Commun.">
        <title>Phylogenomics reveals the evolutionary origins of lichenization in chlorophyte algae.</title>
        <authorList>
            <person name="Puginier C."/>
            <person name="Libourel C."/>
            <person name="Otte J."/>
            <person name="Skaloud P."/>
            <person name="Haon M."/>
            <person name="Grisel S."/>
            <person name="Petersen M."/>
            <person name="Berrin J.G."/>
            <person name="Delaux P.M."/>
            <person name="Dal Grande F."/>
            <person name="Keller J."/>
        </authorList>
    </citation>
    <scope>NUCLEOTIDE SEQUENCE [LARGE SCALE GENOMIC DNA]</scope>
    <source>
        <strain evidence="8 9">SAG 2043</strain>
    </source>
</reference>
<dbReference type="Proteomes" id="UP001489004">
    <property type="component" value="Unassembled WGS sequence"/>
</dbReference>
<dbReference type="InterPro" id="IPR023582">
    <property type="entry name" value="Impact"/>
</dbReference>
<evidence type="ECO:0000259" key="7">
    <source>
        <dbReference type="PROSITE" id="PS50908"/>
    </source>
</evidence>
<evidence type="ECO:0000313" key="9">
    <source>
        <dbReference type="Proteomes" id="UP001489004"/>
    </source>
</evidence>
<name>A0AAW1Q0C0_9CHLO</name>
<feature type="domain" description="RWD" evidence="7">
    <location>
        <begin position="10"/>
        <end position="107"/>
    </location>
</feature>
<organism evidence="8 9">
    <name type="scientific">[Myrmecia] bisecta</name>
    <dbReference type="NCBI Taxonomy" id="41462"/>
    <lineage>
        <taxon>Eukaryota</taxon>
        <taxon>Viridiplantae</taxon>
        <taxon>Chlorophyta</taxon>
        <taxon>core chlorophytes</taxon>
        <taxon>Trebouxiophyceae</taxon>
        <taxon>Trebouxiales</taxon>
        <taxon>Trebouxiaceae</taxon>
        <taxon>Myrmecia</taxon>
    </lineage>
</organism>
<dbReference type="Gene3D" id="3.10.110.10">
    <property type="entry name" value="Ubiquitin Conjugating Enzyme"/>
    <property type="match status" value="1"/>
</dbReference>
<comment type="caution">
    <text evidence="8">The sequence shown here is derived from an EMBL/GenBank/DDBJ whole genome shotgun (WGS) entry which is preliminary data.</text>
</comment>
<evidence type="ECO:0000256" key="5">
    <source>
        <dbReference type="ARBA" id="ARBA00022845"/>
    </source>
</evidence>
<dbReference type="SMART" id="SM00591">
    <property type="entry name" value="RWD"/>
    <property type="match status" value="1"/>
</dbReference>
<keyword evidence="9" id="KW-1185">Reference proteome</keyword>
<evidence type="ECO:0000256" key="6">
    <source>
        <dbReference type="ARBA" id="ARBA00023016"/>
    </source>
</evidence>
<dbReference type="GO" id="GO:0140469">
    <property type="term" value="P:GCN2-mediated signaling"/>
    <property type="evidence" value="ECO:0007669"/>
    <property type="project" value="TreeGrafter"/>
</dbReference>
<keyword evidence="4" id="KW-0678">Repressor</keyword>
<evidence type="ECO:0000256" key="2">
    <source>
        <dbReference type="ARBA" id="ARBA00007665"/>
    </source>
</evidence>
<dbReference type="InterPro" id="IPR006575">
    <property type="entry name" value="RWD_dom"/>
</dbReference>
<dbReference type="AlphaFoldDB" id="A0AAW1Q0C0"/>
<evidence type="ECO:0000256" key="1">
    <source>
        <dbReference type="ARBA" id="ARBA00004496"/>
    </source>
</evidence>
<dbReference type="Gene3D" id="3.30.230.30">
    <property type="entry name" value="Impact, N-terminal domain"/>
    <property type="match status" value="1"/>
</dbReference>
<keyword evidence="5" id="KW-0810">Translation regulation</keyword>
<evidence type="ECO:0000256" key="3">
    <source>
        <dbReference type="ARBA" id="ARBA00022490"/>
    </source>
</evidence>
<proteinExistence type="inferred from homology"/>
<dbReference type="GO" id="GO:0006446">
    <property type="term" value="P:regulation of translational initiation"/>
    <property type="evidence" value="ECO:0007669"/>
    <property type="project" value="TreeGrafter"/>
</dbReference>
<sequence length="309" mass="33875">MEADRVQQAEELCALEAIFGDDCVCSVEEHYLEVAVPSRDAVPHVTLRVHLPANYPSQAPPVAELLGARLASDLQPWAVQQLEALFTPGEVVLYNWVEWLKEQEILWASSHSPPAAAEPSSTAADAKGDAATALAQLDLHEEDHASDAAATTGQEAHTEQQRRQNDLLLAAVVEAEQTIVHGEPFTEKKSTFQGHLAPVTSAQDVEAVMAALLQHNKIRHATHNIMAYRIHHPDKDTFVQDYDDDGEDAAGGRLLHLLQMVDARNVMVVVSRWYGGVLLGPARFTHINNAARQLLQQCGYVQTKKKGGK</sequence>
<dbReference type="PROSITE" id="PS50908">
    <property type="entry name" value="RWD"/>
    <property type="match status" value="1"/>
</dbReference>
<dbReference type="InterPro" id="IPR016135">
    <property type="entry name" value="UBQ-conjugating_enzyme/RWD"/>
</dbReference>
<dbReference type="PANTHER" id="PTHR16301:SF25">
    <property type="entry name" value="PROTEIN IMPACT"/>
    <property type="match status" value="1"/>
</dbReference>
<keyword evidence="6" id="KW-0346">Stress response</keyword>
<dbReference type="InterPro" id="IPR020568">
    <property type="entry name" value="Ribosomal_Su5_D2-typ_SF"/>
</dbReference>
<dbReference type="CDD" id="cd23821">
    <property type="entry name" value="RWD_IMPACT"/>
    <property type="match status" value="1"/>
</dbReference>
<evidence type="ECO:0000256" key="4">
    <source>
        <dbReference type="ARBA" id="ARBA00022491"/>
    </source>
</evidence>
<dbReference type="InterPro" id="IPR001498">
    <property type="entry name" value="Impact_N"/>
</dbReference>
<protein>
    <recommendedName>
        <fullName evidence="7">RWD domain-containing protein</fullName>
    </recommendedName>
</protein>
<evidence type="ECO:0000313" key="8">
    <source>
        <dbReference type="EMBL" id="KAK9814487.1"/>
    </source>
</evidence>
<dbReference type="SUPFAM" id="SSF54495">
    <property type="entry name" value="UBC-like"/>
    <property type="match status" value="1"/>
</dbReference>
<dbReference type="Pfam" id="PF01205">
    <property type="entry name" value="Impact_N"/>
    <property type="match status" value="1"/>
</dbReference>
<dbReference type="Pfam" id="PF05773">
    <property type="entry name" value="RWD"/>
    <property type="match status" value="1"/>
</dbReference>